<organism evidence="6 7">
    <name type="scientific">Mortierella polycephala</name>
    <dbReference type="NCBI Taxonomy" id="41804"/>
    <lineage>
        <taxon>Eukaryota</taxon>
        <taxon>Fungi</taxon>
        <taxon>Fungi incertae sedis</taxon>
        <taxon>Mucoromycota</taxon>
        <taxon>Mortierellomycotina</taxon>
        <taxon>Mortierellomycetes</taxon>
        <taxon>Mortierellales</taxon>
        <taxon>Mortierellaceae</taxon>
        <taxon>Mortierella</taxon>
    </lineage>
</organism>
<keyword evidence="1 3" id="KW-0853">WD repeat</keyword>
<dbReference type="InterPro" id="IPR001646">
    <property type="entry name" value="5peptide_repeat"/>
</dbReference>
<feature type="domain" description="NACHT" evidence="4">
    <location>
        <begin position="615"/>
        <end position="771"/>
    </location>
</feature>
<dbReference type="PROSITE" id="PS00678">
    <property type="entry name" value="WD_REPEATS_1"/>
    <property type="match status" value="8"/>
</dbReference>
<evidence type="ECO:0000313" key="7">
    <source>
        <dbReference type="Proteomes" id="UP000726737"/>
    </source>
</evidence>
<dbReference type="InterPro" id="IPR027417">
    <property type="entry name" value="P-loop_NTPase"/>
</dbReference>
<sequence>MKREVKKHNASDSDADQALRDGIARAYLERGKMLNDLGYPKKAQISLRRAEKWGGPSFKVSVFSPDTKALHTSALSKGSQDGDIASVPANIFPEDVYPPCVEWKFPELDERLHDTPQLVSCLSLLQASPFPDDALEPAVRKWLQDTEKNGDERERLERLATDLICAFIRDDLKDEMTVAEVLCLAPVLKKDDFKFLLTHFVNIIEQSSLLNISSLGGLAQLIQSASSGYLDADDLVKILGYISTRLEETHEQSPDHIFQLTVTVSHVLDAMTDTKVTGLKRVELHEPLLAFLKKLQKNSDPHLVYQAAYAFQALQCVPDDESPWQATVRRTTKVMSGFSGLVCAVKGLDLNSFVQSLGNIQEGLDGAFQIIEMVASAYTDVSAPVTSGNDFWESLKEGFSFERKRPWYSALRGADTLLQGGELAKFRILVCEAPCRRDPAFQWGICLRLGNLAVNPLWDIDARRGAVLFLGEIYRDDAVWGQRTQTKKYILEILQQLSAPSGGSLQVATTLLQDLEQDGDATKQALYRRCQEEIPCKYPLKPDLQQLASPSLLDRVQNKPDVETDLRRLARLRLKERGDAVYIPPRAKANLQASDDSLFDLTDKVKGFLASENKVLLLLGESGVGKSTFNRELEYDLWKAYKKKDGRIPLFISLPAIDRPDKDLIAKQLRKAEFTESQIRELKVYREFVLICDGYDESQQTHNLYTSNNLNQHGEWKAQMVISCRSEYLGLDYRDRFQPGDRNQSTDPALLQEAVIAPFSTGQVKNYIEKYVAVKAPLWRIKDYQDVFDQIPSLQELVKNPFLLTLSLEVLPRMIDPGQNLSSAKITRVVLYDQFVAQWLERNKKRLSDKDLSQQEKKAFESLCDEGFTQNGMIFLKDLSAAIYEKQRGNPVVEYSKARDEGTWKEKFFGREDEKYLLREACPLSRNGNQFRFLHRSILEYGMSRAIYEPQERAVIEPDPEITMGRRRSVSSVFSFELEDAMNEMVDNIVQGPELNSPLVKRSFVREKSILQFLQERVQQEPIFKQQLLTFIESSKTDNKWRLAAANAITILVRAGVQFIGMDLKRIKIPGADLSHGVFDSAQLQGADLRKVQLRSTWLRQADLSTARMERVRFGELPFLQEDSPVHACTYSSDGRTFAVGLKNGEINLYDTAKWVKIHTLKGHTDMVNSVVYSPTGERIASSSLDATVRLWNAKTGQLDHTLDGHTGRIASVVYSPNGKQIVSGSSDKTVRLWDGQTGQLRHALDGHTSNVESVVYSPTGKQIASSNSDKEVRLWNAHTGQHLHTLIGHTDAVVSLVYSPNGEQIASSCRDNAMRLWDAQTGQLQTTLDGHTHDVVSVAYSPNGEQIASGSWDKTVRLWDVYTGQHLHTFDGHADSVLGLAYSPTRNQFASRGRDKTVRLWDAHTGQLHHVLGDHNAHISCAVYSPNGEQIASSSWDSTVRLWDAHTGQNLRTLNGHTDDVMSVAYSPDGESIVSGSMDTTARLWDAKTGKLLHTLSGHTDGVESVAFSPASKQVASGSWDMTLRLWDSETGSLSFILSGHTDWIKHGLFSPSGLQVASRSCDKTVRLWDTQTGQLCHTLDGFPDDDSVADVMAMEYSPTGHQIAAGIRASMVRLWDTQTGELQASMDSGHTDGIVSVAHSPNGEWIASGGLDGTARLWDVASGQCLAVIPGFCGCVTNVIWKVSPTGSFLATSSDDKSVRLWKVTQEGKQVDLCWSSAQSTFSVSGTSIQDVQGLSEVNGKLLQQRGAVGKPTPRLRGVSEKVIKLASGVARFKMPSELNS</sequence>
<dbReference type="InterPro" id="IPR007111">
    <property type="entry name" value="NACHT_NTPase"/>
</dbReference>
<dbReference type="InterPro" id="IPR001680">
    <property type="entry name" value="WD40_rpt"/>
</dbReference>
<keyword evidence="7" id="KW-1185">Reference proteome</keyword>
<dbReference type="SUPFAM" id="SSF141571">
    <property type="entry name" value="Pentapeptide repeat-like"/>
    <property type="match status" value="1"/>
</dbReference>
<dbReference type="CDD" id="cd00200">
    <property type="entry name" value="WD40"/>
    <property type="match status" value="2"/>
</dbReference>
<dbReference type="Gene3D" id="2.160.20.80">
    <property type="entry name" value="E3 ubiquitin-protein ligase SopA"/>
    <property type="match status" value="1"/>
</dbReference>
<feature type="repeat" description="WD" evidence="3">
    <location>
        <begin position="1203"/>
        <end position="1244"/>
    </location>
</feature>
<dbReference type="OrthoDB" id="538223at2759"/>
<gene>
    <name evidence="6" type="ORF">BG011_006095</name>
</gene>
<dbReference type="PANTHER" id="PTHR19879">
    <property type="entry name" value="TRANSCRIPTION INITIATION FACTOR TFIID"/>
    <property type="match status" value="1"/>
</dbReference>
<reference evidence="6" key="1">
    <citation type="journal article" date="2020" name="Fungal Divers.">
        <title>Resolving the Mortierellaceae phylogeny through synthesis of multi-gene phylogenetics and phylogenomics.</title>
        <authorList>
            <person name="Vandepol N."/>
            <person name="Liber J."/>
            <person name="Desiro A."/>
            <person name="Na H."/>
            <person name="Kennedy M."/>
            <person name="Barry K."/>
            <person name="Grigoriev I.V."/>
            <person name="Miller A.N."/>
            <person name="O'Donnell K."/>
            <person name="Stajich J.E."/>
            <person name="Bonito G."/>
        </authorList>
    </citation>
    <scope>NUCLEOTIDE SEQUENCE</scope>
    <source>
        <strain evidence="6">KOD948</strain>
    </source>
</reference>
<dbReference type="PROSITE" id="PS50294">
    <property type="entry name" value="WD_REPEATS_REGION"/>
    <property type="match status" value="11"/>
</dbReference>
<feature type="repeat" description="WD" evidence="3">
    <location>
        <begin position="1686"/>
        <end position="1706"/>
    </location>
</feature>
<dbReference type="InterPro" id="IPR015943">
    <property type="entry name" value="WD40/YVTN_repeat-like_dom_sf"/>
</dbReference>
<proteinExistence type="predicted"/>
<evidence type="ECO:0000256" key="3">
    <source>
        <dbReference type="PROSITE-ProRule" id="PRU00221"/>
    </source>
</evidence>
<evidence type="ECO:0000259" key="4">
    <source>
        <dbReference type="Pfam" id="PF05729"/>
    </source>
</evidence>
<evidence type="ECO:0000256" key="2">
    <source>
        <dbReference type="ARBA" id="ARBA00022737"/>
    </source>
</evidence>
<feature type="repeat" description="WD" evidence="3">
    <location>
        <begin position="1371"/>
        <end position="1412"/>
    </location>
</feature>
<dbReference type="InterPro" id="IPR020472">
    <property type="entry name" value="WD40_PAC1"/>
</dbReference>
<feature type="repeat" description="WD" evidence="3">
    <location>
        <begin position="1413"/>
        <end position="1454"/>
    </location>
</feature>
<feature type="repeat" description="WD" evidence="3">
    <location>
        <begin position="1593"/>
        <end position="1627"/>
    </location>
</feature>
<feature type="repeat" description="WD" evidence="3">
    <location>
        <begin position="1287"/>
        <end position="1328"/>
    </location>
</feature>
<dbReference type="Pfam" id="PF00400">
    <property type="entry name" value="WD40"/>
    <property type="match status" value="12"/>
</dbReference>
<feature type="repeat" description="WD" evidence="3">
    <location>
        <begin position="1161"/>
        <end position="1202"/>
    </location>
</feature>
<dbReference type="Proteomes" id="UP000726737">
    <property type="component" value="Unassembled WGS sequence"/>
</dbReference>
<feature type="repeat" description="WD" evidence="3">
    <location>
        <begin position="1497"/>
        <end position="1538"/>
    </location>
</feature>
<name>A0A9P6U021_9FUNG</name>
<dbReference type="PANTHER" id="PTHR19879:SF9">
    <property type="entry name" value="TRANSCRIPTION INITIATION FACTOR TFIID SUBUNIT 5"/>
    <property type="match status" value="1"/>
</dbReference>
<feature type="repeat" description="WD" evidence="3">
    <location>
        <begin position="1245"/>
        <end position="1286"/>
    </location>
</feature>
<dbReference type="PROSITE" id="PS00675">
    <property type="entry name" value="SIGMA54_INTERACT_1"/>
    <property type="match status" value="1"/>
</dbReference>
<dbReference type="InterPro" id="IPR036322">
    <property type="entry name" value="WD40_repeat_dom_sf"/>
</dbReference>
<comment type="caution">
    <text evidence="6">The sequence shown here is derived from an EMBL/GenBank/DDBJ whole genome shotgun (WGS) entry which is preliminary data.</text>
</comment>
<feature type="repeat" description="WD" evidence="3">
    <location>
        <begin position="1329"/>
        <end position="1370"/>
    </location>
</feature>
<keyword evidence="2" id="KW-0677">Repeat</keyword>
<dbReference type="Pfam" id="PF00805">
    <property type="entry name" value="Pentapeptide"/>
    <property type="match status" value="1"/>
</dbReference>
<feature type="domain" description="Arm-like repeat" evidence="5">
    <location>
        <begin position="143"/>
        <end position="537"/>
    </location>
</feature>
<dbReference type="Gene3D" id="3.40.50.300">
    <property type="entry name" value="P-loop containing nucleotide triphosphate hydrolases"/>
    <property type="match status" value="1"/>
</dbReference>
<protein>
    <recommendedName>
        <fullName evidence="8">WD40 repeat-like protein</fullName>
    </recommendedName>
</protein>
<dbReference type="EMBL" id="JAAAJA010000431">
    <property type="protein sequence ID" value="KAG0253911.1"/>
    <property type="molecule type" value="Genomic_DNA"/>
</dbReference>
<dbReference type="Gene3D" id="2.130.10.10">
    <property type="entry name" value="YVTN repeat-like/Quinoprotein amine dehydrogenase"/>
    <property type="match status" value="5"/>
</dbReference>
<evidence type="ECO:0008006" key="8">
    <source>
        <dbReference type="Google" id="ProtNLM"/>
    </source>
</evidence>
<evidence type="ECO:0000259" key="5">
    <source>
        <dbReference type="Pfam" id="PF23948"/>
    </source>
</evidence>
<evidence type="ECO:0000313" key="6">
    <source>
        <dbReference type="EMBL" id="KAG0253911.1"/>
    </source>
</evidence>
<feature type="repeat" description="WD" evidence="3">
    <location>
        <begin position="1455"/>
        <end position="1496"/>
    </location>
</feature>
<dbReference type="SUPFAM" id="SSF82171">
    <property type="entry name" value="DPP6 N-terminal domain-like"/>
    <property type="match status" value="1"/>
</dbReference>
<feature type="repeat" description="WD" evidence="3">
    <location>
        <begin position="1539"/>
        <end position="1580"/>
    </location>
</feature>
<evidence type="ECO:0000256" key="1">
    <source>
        <dbReference type="ARBA" id="ARBA00022574"/>
    </source>
</evidence>
<dbReference type="Pfam" id="PF05729">
    <property type="entry name" value="NACHT"/>
    <property type="match status" value="1"/>
</dbReference>
<dbReference type="InterPro" id="IPR019775">
    <property type="entry name" value="WD40_repeat_CS"/>
</dbReference>
<dbReference type="PROSITE" id="PS50082">
    <property type="entry name" value="WD_REPEATS_2"/>
    <property type="match status" value="13"/>
</dbReference>
<dbReference type="SUPFAM" id="SSF50978">
    <property type="entry name" value="WD40 repeat-like"/>
    <property type="match status" value="2"/>
</dbReference>
<dbReference type="Pfam" id="PF23948">
    <property type="entry name" value="ARM_5"/>
    <property type="match status" value="1"/>
</dbReference>
<dbReference type="PRINTS" id="PR00320">
    <property type="entry name" value="GPROTEINBRPT"/>
</dbReference>
<accession>A0A9P6U021</accession>
<dbReference type="SMART" id="SM00320">
    <property type="entry name" value="WD40"/>
    <property type="match status" value="14"/>
</dbReference>
<dbReference type="InterPro" id="IPR056251">
    <property type="entry name" value="Arm_rpt_dom"/>
</dbReference>
<dbReference type="InterPro" id="IPR025662">
    <property type="entry name" value="Sigma_54_int_dom_ATP-bd_1"/>
</dbReference>
<feature type="repeat" description="WD" evidence="3">
    <location>
        <begin position="1629"/>
        <end position="1670"/>
    </location>
</feature>